<dbReference type="Gene3D" id="3.40.50.300">
    <property type="entry name" value="P-loop containing nucleotide triphosphate hydrolases"/>
    <property type="match status" value="1"/>
</dbReference>
<dbReference type="InterPro" id="IPR027417">
    <property type="entry name" value="P-loop_NTPase"/>
</dbReference>
<proteinExistence type="predicted"/>
<name>I3CCL5_9GAMM</name>
<dbReference type="HOGENOM" id="CLU_457775_0_0_6"/>
<dbReference type="EMBL" id="JH600070">
    <property type="protein sequence ID" value="EIJ41358.1"/>
    <property type="molecule type" value="Genomic_DNA"/>
</dbReference>
<gene>
    <name evidence="1" type="ORF">BegalDRAFT_0439</name>
</gene>
<reference evidence="1 2" key="1">
    <citation type="submission" date="2011-11" db="EMBL/GenBank/DDBJ databases">
        <title>Improved High-Quality Draft sequence of Beggiatoa alba B18lD.</title>
        <authorList>
            <consortium name="US DOE Joint Genome Institute"/>
            <person name="Lucas S."/>
            <person name="Han J."/>
            <person name="Lapidus A."/>
            <person name="Cheng J.-F."/>
            <person name="Goodwin L."/>
            <person name="Pitluck S."/>
            <person name="Peters L."/>
            <person name="Mikhailova N."/>
            <person name="Held B."/>
            <person name="Detter J.C."/>
            <person name="Han C."/>
            <person name="Tapia R."/>
            <person name="Land M."/>
            <person name="Hauser L."/>
            <person name="Kyrpides N."/>
            <person name="Ivanova N."/>
            <person name="Pagani I."/>
            <person name="Samuel K."/>
            <person name="Teske A."/>
            <person name="Mueller J."/>
            <person name="Woyke T."/>
        </authorList>
    </citation>
    <scope>NUCLEOTIDE SEQUENCE [LARGE SCALE GENOMIC DNA]</scope>
    <source>
        <strain evidence="1 2">B18LD</strain>
    </source>
</reference>
<accession>I3CCL5</accession>
<protein>
    <submittedName>
        <fullName evidence="1">ATPase family protein associated with various cellular activities (AAA)</fullName>
    </submittedName>
</protein>
<dbReference type="STRING" id="395493.BegalDRAFT_0439"/>
<evidence type="ECO:0000313" key="1">
    <source>
        <dbReference type="EMBL" id="EIJ41358.1"/>
    </source>
</evidence>
<dbReference type="OrthoDB" id="9781481at2"/>
<evidence type="ECO:0000313" key="2">
    <source>
        <dbReference type="Proteomes" id="UP000005744"/>
    </source>
</evidence>
<sequence>MSYISPGSALGCTINSHRKGWDGSICKNAETWNCSAKQQFRTDYCQQGDPRCYHIHVFEEATPYCLVDDLGIGWLLEPHPEALNDQILLFWGKRFQEPRGISEINTRPKDYVFGAYRVRTVSQQKINEFKTIWKIEPYPDGWVRFQQPYDLTVYYRSIMGGVYLKEVNRVAVENMFEKAAEKATMANPNWHEAEDAVRFERFHAQLSEWFEIARETAESHNITYSSKTFLPPTVNNNNPPVIISNSNNLSKNPFEEQLKGLEIRKATHPIISPKKSDFVAYHLIEKDTVKDKVKTVYGKEVLDAVMAVSLTKNILILTGHPGVGKSTLAMELIDDTERKLIVPVGSTWRGREDLLGYVNPVSNEFEPTEFTRFLFKAETAWRKNLRHTYLVIFEEFNLSQPEYWFSDILVRSQYPEDQEKLRTLDLGGKKIRGVESNSSKVFISPALRFVATINNDHTTLSLSPRVLDRASIIELTLEPRTTLERAKLELEEKQIMAIEELDALLKYKNAMFSMRAAESLKRCSESLQLLDMYSIWDALDIVLLQQVLTKVRLMVGDPSNDSLMQGLEDWSENYGKYLRKCASLINNWTEALKDGRDVIQA</sequence>
<organism evidence="1 2">
    <name type="scientific">Beggiatoa alba B18LD</name>
    <dbReference type="NCBI Taxonomy" id="395493"/>
    <lineage>
        <taxon>Bacteria</taxon>
        <taxon>Pseudomonadati</taxon>
        <taxon>Pseudomonadota</taxon>
        <taxon>Gammaproteobacteria</taxon>
        <taxon>Thiotrichales</taxon>
        <taxon>Thiotrichaceae</taxon>
        <taxon>Beggiatoa</taxon>
    </lineage>
</organism>
<dbReference type="AlphaFoldDB" id="I3CCL5"/>
<dbReference type="RefSeq" id="WP_002683218.1">
    <property type="nucleotide sequence ID" value="NZ_JH600070.1"/>
</dbReference>
<keyword evidence="2" id="KW-1185">Reference proteome</keyword>
<dbReference type="Proteomes" id="UP000005744">
    <property type="component" value="Unassembled WGS sequence"/>
</dbReference>
<dbReference type="SUPFAM" id="SSF52540">
    <property type="entry name" value="P-loop containing nucleoside triphosphate hydrolases"/>
    <property type="match status" value="1"/>
</dbReference>
<dbReference type="eggNOG" id="COG1401">
    <property type="taxonomic scope" value="Bacteria"/>
</dbReference>